<feature type="region of interest" description="Disordered" evidence="1">
    <location>
        <begin position="1"/>
        <end position="22"/>
    </location>
</feature>
<keyword evidence="2" id="KW-0812">Transmembrane</keyword>
<evidence type="ECO:0000256" key="1">
    <source>
        <dbReference type="SAM" id="MobiDB-lite"/>
    </source>
</evidence>
<feature type="transmembrane region" description="Helical" evidence="2">
    <location>
        <begin position="128"/>
        <end position="151"/>
    </location>
</feature>
<accession>A0ABR3QFT4</accession>
<dbReference type="EMBL" id="JBBXJM010000001">
    <property type="protein sequence ID" value="KAL1413517.1"/>
    <property type="molecule type" value="Genomic_DNA"/>
</dbReference>
<feature type="compositionally biased region" description="Pro residues" evidence="1">
    <location>
        <begin position="270"/>
        <end position="279"/>
    </location>
</feature>
<reference evidence="3 4" key="1">
    <citation type="submission" date="2023-08" db="EMBL/GenBank/DDBJ databases">
        <title>Annotated Genome Sequence of Vanrija albida AlHP1.</title>
        <authorList>
            <person name="Herzog R."/>
        </authorList>
    </citation>
    <scope>NUCLEOTIDE SEQUENCE [LARGE SCALE GENOMIC DNA]</scope>
    <source>
        <strain evidence="3 4">AlHP1</strain>
    </source>
</reference>
<dbReference type="GeneID" id="95982334"/>
<evidence type="ECO:0000313" key="4">
    <source>
        <dbReference type="Proteomes" id="UP001565368"/>
    </source>
</evidence>
<dbReference type="Proteomes" id="UP001565368">
    <property type="component" value="Unassembled WGS sequence"/>
</dbReference>
<comment type="caution">
    <text evidence="3">The sequence shown here is derived from an EMBL/GenBank/DDBJ whole genome shotgun (WGS) entry which is preliminary data.</text>
</comment>
<protein>
    <submittedName>
        <fullName evidence="3">Uncharacterized protein</fullName>
    </submittedName>
</protein>
<feature type="region of interest" description="Disordered" evidence="1">
    <location>
        <begin position="199"/>
        <end position="285"/>
    </location>
</feature>
<sequence length="285" mass="29282">MSRNTTASGSGTTSASSAGSTSSALPLSITALVETAPSCMGMRFSFTGSAVPLSFNLLDASYRVVVPPRGDAPVSTQPNGTWVIIMRVADGSTAYLEVVDARGARATSGPVRVTRGPSDADCVPRKTVSVGAIAGAVLAAVVVLLVMYCLVRRRRQRARWSAEAAGVSARVQAASGDNFEIARLNSRAAAREERLGLMSAAAPPAAPARPAAPPRRLTGEPDPDDVAPPYSPADATKYPPPPVYHGLGAAGGPEDGDIGEQARPAQASPPRSPPPPLTPLSPRRT</sequence>
<keyword evidence="2" id="KW-0472">Membrane</keyword>
<evidence type="ECO:0000313" key="3">
    <source>
        <dbReference type="EMBL" id="KAL1413517.1"/>
    </source>
</evidence>
<keyword evidence="2" id="KW-1133">Transmembrane helix</keyword>
<gene>
    <name evidence="3" type="ORF">Q8F55_001291</name>
</gene>
<feature type="compositionally biased region" description="Pro residues" evidence="1">
    <location>
        <begin position="204"/>
        <end position="213"/>
    </location>
</feature>
<evidence type="ECO:0000256" key="2">
    <source>
        <dbReference type="SAM" id="Phobius"/>
    </source>
</evidence>
<name>A0ABR3QFT4_9TREE</name>
<keyword evidence="4" id="KW-1185">Reference proteome</keyword>
<proteinExistence type="predicted"/>
<organism evidence="3 4">
    <name type="scientific">Vanrija albida</name>
    <dbReference type="NCBI Taxonomy" id="181172"/>
    <lineage>
        <taxon>Eukaryota</taxon>
        <taxon>Fungi</taxon>
        <taxon>Dikarya</taxon>
        <taxon>Basidiomycota</taxon>
        <taxon>Agaricomycotina</taxon>
        <taxon>Tremellomycetes</taxon>
        <taxon>Trichosporonales</taxon>
        <taxon>Trichosporonaceae</taxon>
        <taxon>Vanrija</taxon>
    </lineage>
</organism>
<dbReference type="RefSeq" id="XP_069213461.1">
    <property type="nucleotide sequence ID" value="XM_069349917.1"/>
</dbReference>